<dbReference type="SUPFAM" id="SSF48726">
    <property type="entry name" value="Immunoglobulin"/>
    <property type="match status" value="1"/>
</dbReference>
<organism evidence="9 10">
    <name type="scientific">Pristionchus fissidentatus</name>
    <dbReference type="NCBI Taxonomy" id="1538716"/>
    <lineage>
        <taxon>Eukaryota</taxon>
        <taxon>Metazoa</taxon>
        <taxon>Ecdysozoa</taxon>
        <taxon>Nematoda</taxon>
        <taxon>Chromadorea</taxon>
        <taxon>Rhabditida</taxon>
        <taxon>Rhabditina</taxon>
        <taxon>Diplogasteromorpha</taxon>
        <taxon>Diplogasteroidea</taxon>
        <taxon>Neodiplogasteridae</taxon>
        <taxon>Pristionchus</taxon>
    </lineage>
</organism>
<evidence type="ECO:0000256" key="4">
    <source>
        <dbReference type="ARBA" id="ARBA00022729"/>
    </source>
</evidence>
<name>A0AAV5VW52_9BILA</name>
<sequence length="148" mass="16634">MSICLLRQPKSRILSKLDSMGVTKVMDYLPVGEFLISEVLPPLRRAVKRKSISLFEGDPLVMSCGLLPHEMIGSRWSIDGLNLTTHNLVEFFSNRSIIDERGDLVVRALILDDKGKFSCYSDDGDLLAAFSIFVRPNDRTQEVSFLLS</sequence>
<proteinExistence type="inferred from homology"/>
<feature type="non-terminal residue" evidence="9">
    <location>
        <position position="148"/>
    </location>
</feature>
<dbReference type="GO" id="GO:0016020">
    <property type="term" value="C:membrane"/>
    <property type="evidence" value="ECO:0007669"/>
    <property type="project" value="UniProtKB-SubCell"/>
</dbReference>
<dbReference type="Proteomes" id="UP001432322">
    <property type="component" value="Unassembled WGS sequence"/>
</dbReference>
<reference evidence="9" key="1">
    <citation type="submission" date="2023-10" db="EMBL/GenBank/DDBJ databases">
        <title>Genome assembly of Pristionchus species.</title>
        <authorList>
            <person name="Yoshida K."/>
            <person name="Sommer R.J."/>
        </authorList>
    </citation>
    <scope>NUCLEOTIDE SEQUENCE</scope>
    <source>
        <strain evidence="9">RS5133</strain>
    </source>
</reference>
<evidence type="ECO:0000256" key="6">
    <source>
        <dbReference type="ARBA" id="ARBA00023136"/>
    </source>
</evidence>
<evidence type="ECO:0000313" key="10">
    <source>
        <dbReference type="Proteomes" id="UP001432322"/>
    </source>
</evidence>
<dbReference type="InterPro" id="IPR039311">
    <property type="entry name" value="FAM187A/B"/>
</dbReference>
<evidence type="ECO:0000256" key="1">
    <source>
        <dbReference type="ARBA" id="ARBA00004479"/>
    </source>
</evidence>
<comment type="subcellular location">
    <subcellularLocation>
        <location evidence="1">Membrane</location>
        <topology evidence="1">Single-pass type I membrane protein</topology>
    </subcellularLocation>
</comment>
<keyword evidence="3" id="KW-0812">Transmembrane</keyword>
<accession>A0AAV5VW52</accession>
<keyword evidence="5" id="KW-1133">Transmembrane helix</keyword>
<comment type="caution">
    <text evidence="9">The sequence shown here is derived from an EMBL/GenBank/DDBJ whole genome shotgun (WGS) entry which is preliminary data.</text>
</comment>
<keyword evidence="10" id="KW-1185">Reference proteome</keyword>
<dbReference type="PANTHER" id="PTHR32178">
    <property type="entry name" value="FAM187"/>
    <property type="match status" value="1"/>
</dbReference>
<dbReference type="InterPro" id="IPR036179">
    <property type="entry name" value="Ig-like_dom_sf"/>
</dbReference>
<evidence type="ECO:0000256" key="7">
    <source>
        <dbReference type="ARBA" id="ARBA00023180"/>
    </source>
</evidence>
<keyword evidence="7" id="KW-0325">Glycoprotein</keyword>
<evidence type="ECO:0000259" key="8">
    <source>
        <dbReference type="PROSITE" id="PS50835"/>
    </source>
</evidence>
<dbReference type="AlphaFoldDB" id="A0AAV5VW52"/>
<dbReference type="InterPro" id="IPR007110">
    <property type="entry name" value="Ig-like_dom"/>
</dbReference>
<dbReference type="PROSITE" id="PS50835">
    <property type="entry name" value="IG_LIKE"/>
    <property type="match status" value="1"/>
</dbReference>
<protein>
    <recommendedName>
        <fullName evidence="8">Ig-like domain-containing protein</fullName>
    </recommendedName>
</protein>
<keyword evidence="6" id="KW-0472">Membrane</keyword>
<dbReference type="PANTHER" id="PTHR32178:SF6">
    <property type="entry name" value="IG-LIKE DOMAIN-CONTAINING PROTEIN"/>
    <property type="match status" value="1"/>
</dbReference>
<dbReference type="EMBL" id="BTSY01000004">
    <property type="protein sequence ID" value="GMT23756.1"/>
    <property type="molecule type" value="Genomic_DNA"/>
</dbReference>
<evidence type="ECO:0000256" key="3">
    <source>
        <dbReference type="ARBA" id="ARBA00022692"/>
    </source>
</evidence>
<evidence type="ECO:0000313" key="9">
    <source>
        <dbReference type="EMBL" id="GMT23756.1"/>
    </source>
</evidence>
<evidence type="ECO:0000256" key="2">
    <source>
        <dbReference type="ARBA" id="ARBA00008727"/>
    </source>
</evidence>
<comment type="similarity">
    <text evidence="2">Belongs to the FAM187 family.</text>
</comment>
<feature type="domain" description="Ig-like" evidence="8">
    <location>
        <begin position="41"/>
        <end position="119"/>
    </location>
</feature>
<keyword evidence="4" id="KW-0732">Signal</keyword>
<evidence type="ECO:0000256" key="5">
    <source>
        <dbReference type="ARBA" id="ARBA00022989"/>
    </source>
</evidence>
<gene>
    <name evidence="9" type="ORF">PFISCL1PPCAC_15053</name>
</gene>